<dbReference type="PANTHER" id="PTHR46967:SF2">
    <property type="entry name" value="SUSHI, VON WILLEBRAND FACTOR TYPE A, EGF AND PENTRAXIN DOMAIN-CONTAINING PROTEIN 1-LIKE"/>
    <property type="match status" value="1"/>
</dbReference>
<dbReference type="EMBL" id="JAHDYR010000009">
    <property type="protein sequence ID" value="KAG9395651.1"/>
    <property type="molecule type" value="Genomic_DNA"/>
</dbReference>
<reference evidence="2" key="1">
    <citation type="submission" date="2021-05" db="EMBL/GenBank/DDBJ databases">
        <title>A free-living protist that lacks canonical eukaryotic 1 DNA replication and segregation systems.</title>
        <authorList>
            <person name="Salas-Leiva D.E."/>
            <person name="Tromer E.C."/>
            <person name="Curtis B.A."/>
            <person name="Jerlstrom-Hultqvist J."/>
            <person name="Kolisko M."/>
            <person name="Yi Z."/>
            <person name="Salas-Leiva J.S."/>
            <person name="Gallot-Lavallee L."/>
            <person name="Kops G.J.P.L."/>
            <person name="Archibald J.M."/>
            <person name="Simpson A.G.B."/>
            <person name="Roger A.J."/>
        </authorList>
    </citation>
    <scope>NUCLEOTIDE SEQUENCE</scope>
    <source>
        <strain evidence="2">BICM</strain>
    </source>
</reference>
<organism evidence="2 3">
    <name type="scientific">Carpediemonas membranifera</name>
    <dbReference type="NCBI Taxonomy" id="201153"/>
    <lineage>
        <taxon>Eukaryota</taxon>
        <taxon>Metamonada</taxon>
        <taxon>Carpediemonas-like organisms</taxon>
        <taxon>Carpediemonas</taxon>
    </lineage>
</organism>
<evidence type="ECO:0000313" key="3">
    <source>
        <dbReference type="Proteomes" id="UP000717585"/>
    </source>
</evidence>
<keyword evidence="3" id="KW-1185">Reference proteome</keyword>
<keyword evidence="1" id="KW-0472">Membrane</keyword>
<dbReference type="PANTHER" id="PTHR46967">
    <property type="entry name" value="INSULIN-LIKE GROWTH FACTOR BINDING PROTEIN,N-TERMINAL"/>
    <property type="match status" value="1"/>
</dbReference>
<evidence type="ECO:0000256" key="1">
    <source>
        <dbReference type="SAM" id="Phobius"/>
    </source>
</evidence>
<proteinExistence type="predicted"/>
<sequence>MSQKFGTAVAFTNDLFAIGDPGYDDGSQSFTTGAVFIFSMDDLTLATYDTVVPQATVFSDQQDTPALFGSSLAFSANDTILIGMPGAYCDAYSAITGVVVNGWLVASWQLNVLKPQTAGLTGFGKTVATTLDDDDNNVLIVGHDTGVEAAYYEFEYWTDDNTITAVNLDGASAAAVSAETLSEWAVVVYANATDSTLRVITLDTNEISPWWFPIATAGSVTAMAMAMYGDTIVAADTGGTVGALSVHKLSSTGRSVSAVYSTTFTGTEGVGLGQAVPLYGGALATPAGFYQPHASSLGYVPCNTGYYCHASGLSAKTPAEPGYYVPASERGACTEQTACLMGHYQPNSTASSCAYCDGGYYCPNEATAVHTPTDPGYYTPSGSPNAEQLECYTGTYQPNNASSSCISCNGGYYCPEAGATTRLATDPGHFAPANEDCIDQTACYAGTYQPNSISSECLDCNSGYYCPDLGSTNRTAADPGHYVPTTGGAYSSQYPCGYGTSTGEPAQTSCPACPAGTWTIDTGGDLTPEVSDSCLSFAVQDTVQIDPYPLQIMVNLTIFNSSTFFPQLTNYRLVSEDGETEYSCVPLWVDAEAGYNIGRLALLPDTSSLAAGKYVVQFDLQWWDEMGADTNDTMELPVSVATSVESPGTVSQVIAMWEGALAANVTNMVFAPTEAALPVGGTSRLTLDLYGDVTYLDNCYRELSFSELAGKELLNLTCEYMAAASASTLRDSFSFEGVWALEYGPLLTTNGPVPLVFEDGEFIPFEVKYDGEYLHGTELYNSTTLRDAYDGILSWLPSGDHKAHWLFADDEFTVTEFTVPDTGDSGIGVGTAVAVGGMVVVGTAVCLPIIGVGVVIFLVIAALAVVLIVLAPVLVVMVGIGAVQQYRKSEEPVMFENPMAG</sequence>
<dbReference type="Proteomes" id="UP000717585">
    <property type="component" value="Unassembled WGS sequence"/>
</dbReference>
<feature type="transmembrane region" description="Helical" evidence="1">
    <location>
        <begin position="847"/>
        <end position="880"/>
    </location>
</feature>
<comment type="caution">
    <text evidence="2">The sequence shown here is derived from an EMBL/GenBank/DDBJ whole genome shotgun (WGS) entry which is preliminary data.</text>
</comment>
<dbReference type="OrthoDB" id="439917at2759"/>
<dbReference type="AlphaFoldDB" id="A0A8J6E3I3"/>
<keyword evidence="1" id="KW-1133">Transmembrane helix</keyword>
<evidence type="ECO:0000313" key="2">
    <source>
        <dbReference type="EMBL" id="KAG9395651.1"/>
    </source>
</evidence>
<accession>A0A8J6E3I3</accession>
<dbReference type="SMART" id="SM01411">
    <property type="entry name" value="Ephrin_rec_like"/>
    <property type="match status" value="4"/>
</dbReference>
<gene>
    <name evidence="2" type="ORF">J8273_2855</name>
</gene>
<keyword evidence="1" id="KW-0812">Transmembrane</keyword>
<name>A0A8J6E3I3_9EUKA</name>
<protein>
    <submittedName>
        <fullName evidence="2">FG-GAP repeat</fullName>
    </submittedName>
</protein>